<name>A0A485KSZ6_9STRA</name>
<sequence>MKDNTAFISTGEPIYLYLVDEVEGVPVVPSEPGQVYPIRIDVQSPQFLAIAAPFLQTSVILLNGIKAVTKMAKCVGISNPTGPVLDKAIIRGYKKGHEIESSEGSKERRNMHVRIDVDWLVKFSNNFFKIILRNKSKPMLLSNLRDVDVCPPKDHNEN</sequence>
<dbReference type="EMBL" id="CAADRA010005283">
    <property type="protein sequence ID" value="VFT88114.1"/>
    <property type="molecule type" value="Genomic_DNA"/>
</dbReference>
<dbReference type="Proteomes" id="UP000332933">
    <property type="component" value="Unassembled WGS sequence"/>
</dbReference>
<evidence type="ECO:0000313" key="3">
    <source>
        <dbReference type="Proteomes" id="UP000332933"/>
    </source>
</evidence>
<reference evidence="2 3" key="1">
    <citation type="submission" date="2019-03" db="EMBL/GenBank/DDBJ databases">
        <authorList>
            <person name="Gaulin E."/>
            <person name="Dumas B."/>
        </authorList>
    </citation>
    <scope>NUCLEOTIDE SEQUENCE [LARGE SCALE GENOMIC DNA]</scope>
    <source>
        <strain evidence="2">CBS 568.67</strain>
    </source>
</reference>
<organism evidence="2 3">
    <name type="scientific">Aphanomyces stellatus</name>
    <dbReference type="NCBI Taxonomy" id="120398"/>
    <lineage>
        <taxon>Eukaryota</taxon>
        <taxon>Sar</taxon>
        <taxon>Stramenopiles</taxon>
        <taxon>Oomycota</taxon>
        <taxon>Saprolegniomycetes</taxon>
        <taxon>Saprolegniales</taxon>
        <taxon>Verrucalvaceae</taxon>
        <taxon>Aphanomyces</taxon>
    </lineage>
</organism>
<accession>A0A485KSZ6</accession>
<reference evidence="1" key="2">
    <citation type="submission" date="2019-06" db="EMBL/GenBank/DDBJ databases">
        <title>Genomics analysis of Aphanomyces spp. identifies a new class of oomycete effector associated with host adaptation.</title>
        <authorList>
            <person name="Gaulin E."/>
        </authorList>
    </citation>
    <scope>NUCLEOTIDE SEQUENCE</scope>
    <source>
        <strain evidence="1">CBS 578.67</strain>
    </source>
</reference>
<evidence type="ECO:0000313" key="2">
    <source>
        <dbReference type="EMBL" id="VFT88114.1"/>
    </source>
</evidence>
<dbReference type="AlphaFoldDB" id="A0A485KSZ6"/>
<gene>
    <name evidence="2" type="primary">Aste57867_11249</name>
    <name evidence="1" type="ORF">As57867_011207</name>
    <name evidence="2" type="ORF">ASTE57867_11249</name>
</gene>
<dbReference type="EMBL" id="VJMH01005262">
    <property type="protein sequence ID" value="KAF0698113.1"/>
    <property type="molecule type" value="Genomic_DNA"/>
</dbReference>
<protein>
    <submittedName>
        <fullName evidence="2">Aste57867_11249 protein</fullName>
    </submittedName>
</protein>
<proteinExistence type="predicted"/>
<keyword evidence="3" id="KW-1185">Reference proteome</keyword>
<evidence type="ECO:0000313" key="1">
    <source>
        <dbReference type="EMBL" id="KAF0698113.1"/>
    </source>
</evidence>